<comment type="similarity">
    <text evidence="2 6">Belongs to the dTDP-4-dehydrorhamnose reductase family.</text>
</comment>
<comment type="function">
    <text evidence="6">Catalyzes the reduction of dTDP-6-deoxy-L-lyxo-4-hexulose to yield dTDP-L-rhamnose.</text>
</comment>
<dbReference type="NCBIfam" id="TIGR01214">
    <property type="entry name" value="rmlD"/>
    <property type="match status" value="1"/>
</dbReference>
<evidence type="ECO:0000256" key="4">
    <source>
        <dbReference type="ARBA" id="ARBA00017099"/>
    </source>
</evidence>
<dbReference type="SUPFAM" id="SSF51735">
    <property type="entry name" value="NAD(P)-binding Rossmann-fold domains"/>
    <property type="match status" value="1"/>
</dbReference>
<gene>
    <name evidence="8" type="primary">rfbD</name>
    <name evidence="8" type="ORF">HJG44_11965</name>
</gene>
<comment type="catalytic activity">
    <reaction evidence="5 6">
        <text>dTDP-beta-L-rhamnose + NADP(+) = dTDP-4-dehydro-beta-L-rhamnose + NADPH + H(+)</text>
        <dbReference type="Rhea" id="RHEA:21796"/>
        <dbReference type="ChEBI" id="CHEBI:15378"/>
        <dbReference type="ChEBI" id="CHEBI:57510"/>
        <dbReference type="ChEBI" id="CHEBI:57783"/>
        <dbReference type="ChEBI" id="CHEBI:58349"/>
        <dbReference type="ChEBI" id="CHEBI:62830"/>
        <dbReference type="EC" id="1.1.1.133"/>
    </reaction>
</comment>
<dbReference type="InterPro" id="IPR005913">
    <property type="entry name" value="dTDP_dehydrorham_reduct"/>
</dbReference>
<evidence type="ECO:0000256" key="3">
    <source>
        <dbReference type="ARBA" id="ARBA00012929"/>
    </source>
</evidence>
<dbReference type="InterPro" id="IPR036291">
    <property type="entry name" value="NAD(P)-bd_dom_sf"/>
</dbReference>
<dbReference type="GO" id="GO:0008831">
    <property type="term" value="F:dTDP-4-dehydrorhamnose reductase activity"/>
    <property type="evidence" value="ECO:0007669"/>
    <property type="project" value="UniProtKB-EC"/>
</dbReference>
<dbReference type="RefSeq" id="WP_171218592.1">
    <property type="nucleotide sequence ID" value="NZ_JABEPP010000003.1"/>
</dbReference>
<feature type="domain" description="RmlD-like substrate binding" evidence="7">
    <location>
        <begin position="1"/>
        <end position="290"/>
    </location>
</feature>
<organism evidence="8 9">
    <name type="scientific">Enterovirga aerilata</name>
    <dbReference type="NCBI Taxonomy" id="2730920"/>
    <lineage>
        <taxon>Bacteria</taxon>
        <taxon>Pseudomonadati</taxon>
        <taxon>Pseudomonadota</taxon>
        <taxon>Alphaproteobacteria</taxon>
        <taxon>Hyphomicrobiales</taxon>
        <taxon>Methylobacteriaceae</taxon>
        <taxon>Enterovirga</taxon>
    </lineage>
</organism>
<dbReference type="Pfam" id="PF04321">
    <property type="entry name" value="RmlD_sub_bind"/>
    <property type="match status" value="1"/>
</dbReference>
<dbReference type="CDD" id="cd05254">
    <property type="entry name" value="dTDP_HR_like_SDR_e"/>
    <property type="match status" value="1"/>
</dbReference>
<dbReference type="PANTHER" id="PTHR10491">
    <property type="entry name" value="DTDP-4-DEHYDRORHAMNOSE REDUCTASE"/>
    <property type="match status" value="1"/>
</dbReference>
<comment type="caution">
    <text evidence="8">The sequence shown here is derived from an EMBL/GenBank/DDBJ whole genome shotgun (WGS) entry which is preliminary data.</text>
</comment>
<keyword evidence="9" id="KW-1185">Reference proteome</keyword>
<keyword evidence="6" id="KW-0521">NADP</keyword>
<dbReference type="AlphaFoldDB" id="A0A849I9Z9"/>
<reference evidence="8 9" key="1">
    <citation type="submission" date="2020-04" db="EMBL/GenBank/DDBJ databases">
        <title>Enterovirga sp. isolate from soil.</title>
        <authorList>
            <person name="Chea S."/>
            <person name="Kim D.-U."/>
        </authorList>
    </citation>
    <scope>NUCLEOTIDE SEQUENCE [LARGE SCALE GENOMIC DNA]</scope>
    <source>
        <strain evidence="8 9">DB1703</strain>
    </source>
</reference>
<comment type="cofactor">
    <cofactor evidence="6">
        <name>Mg(2+)</name>
        <dbReference type="ChEBI" id="CHEBI:18420"/>
    </cofactor>
    <text evidence="6">Binds 1 Mg(2+) ion per monomer.</text>
</comment>
<comment type="pathway">
    <text evidence="1 6">Carbohydrate biosynthesis; dTDP-L-rhamnose biosynthesis.</text>
</comment>
<evidence type="ECO:0000256" key="2">
    <source>
        <dbReference type="ARBA" id="ARBA00010944"/>
    </source>
</evidence>
<dbReference type="PANTHER" id="PTHR10491:SF4">
    <property type="entry name" value="METHIONINE ADENOSYLTRANSFERASE 2 SUBUNIT BETA"/>
    <property type="match status" value="1"/>
</dbReference>
<dbReference type="Gene3D" id="3.40.50.720">
    <property type="entry name" value="NAD(P)-binding Rossmann-like Domain"/>
    <property type="match status" value="1"/>
</dbReference>
<evidence type="ECO:0000256" key="5">
    <source>
        <dbReference type="ARBA" id="ARBA00048200"/>
    </source>
</evidence>
<evidence type="ECO:0000313" key="8">
    <source>
        <dbReference type="EMBL" id="NNM73095.1"/>
    </source>
</evidence>
<keyword evidence="6 8" id="KW-0560">Oxidoreductase</keyword>
<dbReference type="GO" id="GO:0019305">
    <property type="term" value="P:dTDP-rhamnose biosynthetic process"/>
    <property type="evidence" value="ECO:0007669"/>
    <property type="project" value="UniProtKB-UniPathway"/>
</dbReference>
<accession>A0A849I9Z9</accession>
<evidence type="ECO:0000313" key="9">
    <source>
        <dbReference type="Proteomes" id="UP000564885"/>
    </source>
</evidence>
<dbReference type="UniPathway" id="UPA00124"/>
<evidence type="ECO:0000256" key="1">
    <source>
        <dbReference type="ARBA" id="ARBA00004781"/>
    </source>
</evidence>
<dbReference type="EC" id="1.1.1.133" evidence="3 6"/>
<sequence length="292" mass="30922">MDILVTGGSGQVGTELQRQAWPEGVRLHAPARAELDLADAEAIDRVLAARPWAAIISSGAYTAVDKAETEVVQAWRVNALAPALLARRSAERGIPIVHVSTDYVFPGSKDGYYREDDPVGPLGVYGASKEGGEQAVRTGNPRHAIIRTAWVVSPHGSNFLKTMLRLAGSGREELGVVSDQRGCPTFAGDLAAALARVTLDLVRSPDAPAGTFHFVNAGEASWAGFAEAIFAASARRGGPSARVKAISTAEYPTPARRPANSRLATDRIRDAFGIAPRPWQDALEEAVAALQP</sequence>
<dbReference type="InterPro" id="IPR029903">
    <property type="entry name" value="RmlD-like-bd"/>
</dbReference>
<protein>
    <recommendedName>
        <fullName evidence="4 6">dTDP-4-dehydrorhamnose reductase</fullName>
        <ecNumber evidence="3 6">1.1.1.133</ecNumber>
    </recommendedName>
</protein>
<proteinExistence type="inferred from homology"/>
<evidence type="ECO:0000256" key="6">
    <source>
        <dbReference type="RuleBase" id="RU364082"/>
    </source>
</evidence>
<dbReference type="Proteomes" id="UP000564885">
    <property type="component" value="Unassembled WGS sequence"/>
</dbReference>
<evidence type="ECO:0000259" key="7">
    <source>
        <dbReference type="Pfam" id="PF04321"/>
    </source>
</evidence>
<dbReference type="EMBL" id="JABEPP010000003">
    <property type="protein sequence ID" value="NNM73095.1"/>
    <property type="molecule type" value="Genomic_DNA"/>
</dbReference>
<name>A0A849I9Z9_9HYPH</name>
<dbReference type="Gene3D" id="3.90.25.10">
    <property type="entry name" value="UDP-galactose 4-epimerase, domain 1"/>
    <property type="match status" value="1"/>
</dbReference>